<dbReference type="EMBL" id="BNJK01000001">
    <property type="protein sequence ID" value="GHO94857.1"/>
    <property type="molecule type" value="Genomic_DNA"/>
</dbReference>
<comment type="caution">
    <text evidence="1">The sequence shown here is derived from an EMBL/GenBank/DDBJ whole genome shotgun (WGS) entry which is preliminary data.</text>
</comment>
<organism evidence="1 2">
    <name type="scientific">Reticulibacter mediterranei</name>
    <dbReference type="NCBI Taxonomy" id="2778369"/>
    <lineage>
        <taxon>Bacteria</taxon>
        <taxon>Bacillati</taxon>
        <taxon>Chloroflexota</taxon>
        <taxon>Ktedonobacteria</taxon>
        <taxon>Ktedonobacterales</taxon>
        <taxon>Reticulibacteraceae</taxon>
        <taxon>Reticulibacter</taxon>
    </lineage>
</organism>
<reference evidence="1" key="1">
    <citation type="submission" date="2020-10" db="EMBL/GenBank/DDBJ databases">
        <title>Taxonomic study of unclassified bacteria belonging to the class Ktedonobacteria.</title>
        <authorList>
            <person name="Yabe S."/>
            <person name="Wang C.M."/>
            <person name="Zheng Y."/>
            <person name="Sakai Y."/>
            <person name="Cavaletti L."/>
            <person name="Monciardini P."/>
            <person name="Donadio S."/>
        </authorList>
    </citation>
    <scope>NUCLEOTIDE SEQUENCE</scope>
    <source>
        <strain evidence="1">ID150040</strain>
    </source>
</reference>
<proteinExistence type="predicted"/>
<name>A0A8J3IQ05_9CHLR</name>
<dbReference type="AlphaFoldDB" id="A0A8J3IQ05"/>
<protein>
    <submittedName>
        <fullName evidence="1">Uncharacterized protein</fullName>
    </submittedName>
</protein>
<evidence type="ECO:0000313" key="2">
    <source>
        <dbReference type="Proteomes" id="UP000597444"/>
    </source>
</evidence>
<dbReference type="Proteomes" id="UP000597444">
    <property type="component" value="Unassembled WGS sequence"/>
</dbReference>
<gene>
    <name evidence="1" type="ORF">KSF_049050</name>
</gene>
<evidence type="ECO:0000313" key="1">
    <source>
        <dbReference type="EMBL" id="GHO94857.1"/>
    </source>
</evidence>
<dbReference type="RefSeq" id="WP_220205568.1">
    <property type="nucleotide sequence ID" value="NZ_BNJK01000001.1"/>
</dbReference>
<accession>A0A8J3IQ05</accession>
<keyword evidence="2" id="KW-1185">Reference proteome</keyword>
<sequence>MRFHLLTVESSQRFSDQLQVLPRVPISGLIERKPNMLMPMPGEGLELSLPDGRILHATIASFGVEGWASLDQLYAAEGGPGKEVWKAEGNDFYTTSDPSNPVLTLTIAGDLRPEDVPPGTEIWLSEARYQTSAPADTHDPACGDS</sequence>